<gene>
    <name evidence="1" type="ORF">HMPREF1991_00585</name>
</gene>
<evidence type="ECO:0000313" key="1">
    <source>
        <dbReference type="EMBL" id="KDR53324.1"/>
    </source>
</evidence>
<comment type="caution">
    <text evidence="1">The sequence shown here is derived from an EMBL/GenBank/DDBJ whole genome shotgun (WGS) entry which is preliminary data.</text>
</comment>
<dbReference type="Proteomes" id="UP000027442">
    <property type="component" value="Unassembled WGS sequence"/>
</dbReference>
<dbReference type="HOGENOM" id="CLU_2864166_0_0_10"/>
<evidence type="ECO:0000313" key="2">
    <source>
        <dbReference type="Proteomes" id="UP000027442"/>
    </source>
</evidence>
<reference evidence="1 2" key="1">
    <citation type="submission" date="2013-08" db="EMBL/GenBank/DDBJ databases">
        <authorList>
            <person name="Weinstock G."/>
            <person name="Sodergren E."/>
            <person name="Wylie T."/>
            <person name="Fulton L."/>
            <person name="Fulton R."/>
            <person name="Fronick C."/>
            <person name="O'Laughlin M."/>
            <person name="Godfrey J."/>
            <person name="Miner T."/>
            <person name="Herter B."/>
            <person name="Appelbaum E."/>
            <person name="Cordes M."/>
            <person name="Lek S."/>
            <person name="Wollam A."/>
            <person name="Pepin K.H."/>
            <person name="Palsikar V.B."/>
            <person name="Mitreva M."/>
            <person name="Wilson R.K."/>
        </authorList>
    </citation>
    <scope>NUCLEOTIDE SEQUENCE [LARGE SCALE GENOMIC DNA]</scope>
    <source>
        <strain evidence="1 2">ATCC 15930</strain>
    </source>
</reference>
<name>A0A069QMS8_HOYLO</name>
<sequence length="64" mass="7663">MFLGFDRQLIALDNHGCWGGVAEHVFSKWRKVMGWLLLNVMWQLVKFCVQEIQTLMFQKLMKYV</sequence>
<proteinExistence type="predicted"/>
<organism evidence="1 2">
    <name type="scientific">Hoylesella loescheii DSM 19665 = JCM 12249 = ATCC 15930</name>
    <dbReference type="NCBI Taxonomy" id="1122985"/>
    <lineage>
        <taxon>Bacteria</taxon>
        <taxon>Pseudomonadati</taxon>
        <taxon>Bacteroidota</taxon>
        <taxon>Bacteroidia</taxon>
        <taxon>Bacteroidales</taxon>
        <taxon>Prevotellaceae</taxon>
        <taxon>Hoylesella</taxon>
    </lineage>
</organism>
<dbReference type="EMBL" id="JNGW01000020">
    <property type="protein sequence ID" value="KDR53324.1"/>
    <property type="molecule type" value="Genomic_DNA"/>
</dbReference>
<keyword evidence="2" id="KW-1185">Reference proteome</keyword>
<protein>
    <submittedName>
        <fullName evidence="1">Uncharacterized protein</fullName>
    </submittedName>
</protein>
<dbReference type="PATRIC" id="fig|1122985.7.peg.608"/>
<accession>A0A069QMS8</accession>
<dbReference type="AlphaFoldDB" id="A0A069QMS8"/>